<name>A0A0A3IIV1_9BACI</name>
<dbReference type="EMBL" id="JPVP01000058">
    <property type="protein sequence ID" value="KGR83375.1"/>
    <property type="molecule type" value="Genomic_DNA"/>
</dbReference>
<dbReference type="InterPro" id="IPR002878">
    <property type="entry name" value="ChsH2_C"/>
</dbReference>
<evidence type="ECO:0000259" key="2">
    <source>
        <dbReference type="Pfam" id="PF12172"/>
    </source>
</evidence>
<evidence type="ECO:0008006" key="5">
    <source>
        <dbReference type="Google" id="ProtNLM"/>
    </source>
</evidence>
<dbReference type="InterPro" id="IPR052513">
    <property type="entry name" value="Thioester_dehydratase-like"/>
</dbReference>
<comment type="caution">
    <text evidence="3">The sequence shown here is derived from an EMBL/GenBank/DDBJ whole genome shotgun (WGS) entry which is preliminary data.</text>
</comment>
<evidence type="ECO:0000259" key="1">
    <source>
        <dbReference type="Pfam" id="PF01796"/>
    </source>
</evidence>
<dbReference type="InterPro" id="IPR022002">
    <property type="entry name" value="ChsH2_Znr"/>
</dbReference>
<dbReference type="Gene3D" id="6.10.30.10">
    <property type="match status" value="1"/>
</dbReference>
<dbReference type="PANTHER" id="PTHR34075:SF5">
    <property type="entry name" value="BLR3430 PROTEIN"/>
    <property type="match status" value="1"/>
</dbReference>
<dbReference type="AlphaFoldDB" id="A0A0A3IIV1"/>
<evidence type="ECO:0000313" key="4">
    <source>
        <dbReference type="Proteomes" id="UP000030437"/>
    </source>
</evidence>
<organism evidence="3 4">
    <name type="scientific">Lysinibacillus odysseyi 34hs-1 = NBRC 100172</name>
    <dbReference type="NCBI Taxonomy" id="1220589"/>
    <lineage>
        <taxon>Bacteria</taxon>
        <taxon>Bacillati</taxon>
        <taxon>Bacillota</taxon>
        <taxon>Bacilli</taxon>
        <taxon>Bacillales</taxon>
        <taxon>Bacillaceae</taxon>
        <taxon>Lysinibacillus</taxon>
    </lineage>
</organism>
<proteinExistence type="predicted"/>
<dbReference type="Pfam" id="PF12172">
    <property type="entry name" value="zf-ChsH2"/>
    <property type="match status" value="1"/>
</dbReference>
<dbReference type="OrthoDB" id="9785144at2"/>
<gene>
    <name evidence="3" type="ORF">CD32_16205</name>
</gene>
<protein>
    <recommendedName>
        <fullName evidence="5">DNA-binding protein</fullName>
    </recommendedName>
</protein>
<dbReference type="eggNOG" id="COG1545">
    <property type="taxonomic scope" value="Bacteria"/>
</dbReference>
<dbReference type="Pfam" id="PF01796">
    <property type="entry name" value="OB_ChsH2_C"/>
    <property type="match status" value="1"/>
</dbReference>
<feature type="domain" description="ChsH2 C-terminal OB-fold" evidence="1">
    <location>
        <begin position="70"/>
        <end position="130"/>
    </location>
</feature>
<keyword evidence="4" id="KW-1185">Reference proteome</keyword>
<dbReference type="STRING" id="1220589.CD32_16205"/>
<dbReference type="InterPro" id="IPR012340">
    <property type="entry name" value="NA-bd_OB-fold"/>
</dbReference>
<reference evidence="3 4" key="1">
    <citation type="submission" date="2014-02" db="EMBL/GenBank/DDBJ databases">
        <title>Draft genome sequence of Lysinibacillus odysseyi NBRC 100172.</title>
        <authorList>
            <person name="Zhang F."/>
            <person name="Wang G."/>
            <person name="Zhang L."/>
        </authorList>
    </citation>
    <scope>NUCLEOTIDE SEQUENCE [LARGE SCALE GENOMIC DNA]</scope>
    <source>
        <strain evidence="3 4">NBRC 100172</strain>
    </source>
</reference>
<sequence>MSIEKTSSKYEKPIPLKTIDNKPYWDAADQHELAIQSCEDCKRAIHPPGPACPHCGSPTIEWINYGSDVTGTIYSFVMTYVPMLPGFQHDLPTIIAQVEVDQMEGVRITANLINAAPEEVAIGKAVKMTWIDITEDRALPQWALMK</sequence>
<dbReference type="RefSeq" id="WP_036156501.1">
    <property type="nucleotide sequence ID" value="NZ_BCVX01000009.1"/>
</dbReference>
<feature type="domain" description="ChsH2 rubredoxin-like zinc ribbon" evidence="2">
    <location>
        <begin position="25"/>
        <end position="61"/>
    </location>
</feature>
<accession>A0A0A3IIV1</accession>
<dbReference type="PANTHER" id="PTHR34075">
    <property type="entry name" value="BLR3430 PROTEIN"/>
    <property type="match status" value="1"/>
</dbReference>
<dbReference type="Proteomes" id="UP000030437">
    <property type="component" value="Unassembled WGS sequence"/>
</dbReference>
<evidence type="ECO:0000313" key="3">
    <source>
        <dbReference type="EMBL" id="KGR83375.1"/>
    </source>
</evidence>
<dbReference type="SUPFAM" id="SSF50249">
    <property type="entry name" value="Nucleic acid-binding proteins"/>
    <property type="match status" value="1"/>
</dbReference>